<gene>
    <name evidence="1" type="ORF">ACFQRG_02895</name>
</gene>
<proteinExistence type="predicted"/>
<keyword evidence="2" id="KW-1185">Reference proteome</keyword>
<evidence type="ECO:0000313" key="2">
    <source>
        <dbReference type="Proteomes" id="UP001596505"/>
    </source>
</evidence>
<dbReference type="EMBL" id="JBHTCO010000003">
    <property type="protein sequence ID" value="MFC7391943.1"/>
    <property type="molecule type" value="Genomic_DNA"/>
</dbReference>
<dbReference type="InterPro" id="IPR052209">
    <property type="entry name" value="CbiZ"/>
</dbReference>
<dbReference type="Proteomes" id="UP001596505">
    <property type="component" value="Unassembled WGS sequence"/>
</dbReference>
<reference evidence="2" key="1">
    <citation type="journal article" date="2019" name="Int. J. Syst. Evol. Microbiol.">
        <title>The Global Catalogue of Microorganisms (GCM) 10K type strain sequencing project: providing services to taxonomists for standard genome sequencing and annotation.</title>
        <authorList>
            <consortium name="The Broad Institute Genomics Platform"/>
            <consortium name="The Broad Institute Genome Sequencing Center for Infectious Disease"/>
            <person name="Wu L."/>
            <person name="Ma J."/>
        </authorList>
    </citation>
    <scope>NUCLEOTIDE SEQUENCE [LARGE SCALE GENOMIC DNA]</scope>
    <source>
        <strain evidence="2">CGMCC 1.16305</strain>
    </source>
</reference>
<dbReference type="InterPro" id="IPR002808">
    <property type="entry name" value="AdoCbi_amidolase"/>
</dbReference>
<dbReference type="PANTHER" id="PTHR35336">
    <property type="entry name" value="ADENOSYLCOBINAMIDE AMIDOHYDROLASE"/>
    <property type="match status" value="1"/>
</dbReference>
<dbReference type="RefSeq" id="WP_380963447.1">
    <property type="nucleotide sequence ID" value="NZ_JBHTCO010000003.1"/>
</dbReference>
<protein>
    <submittedName>
        <fullName evidence="1">Adenosylcobinamide amidohydrolase</fullName>
    </submittedName>
</protein>
<organism evidence="1 2">
    <name type="scientific">Scopulibacillus cellulosilyticus</name>
    <dbReference type="NCBI Taxonomy" id="2665665"/>
    <lineage>
        <taxon>Bacteria</taxon>
        <taxon>Bacillati</taxon>
        <taxon>Bacillota</taxon>
        <taxon>Bacilli</taxon>
        <taxon>Bacillales</taxon>
        <taxon>Sporolactobacillaceae</taxon>
        <taxon>Scopulibacillus</taxon>
    </lineage>
</organism>
<sequence>MISSSLLQVTSERILLDSPIQLRTLSSAVIGGGTGFYRTFVNRHVNKNYCCDNPKKELRDYLVKQGLDPADTLAMMTAARLEDAAYMDINEQDFSVLIAVTAGLSNAVDAAHSKAHQVQPMSGTINTWVFVNARLDDQAYTQAIVTATEAKVRALDHLNIKDPVTNTRASGTSTDSVLVAASQQGCYLPYAGTITLLGKAIASGVYQCTVKAIQNYQCRISHD</sequence>
<accession>A0ABW2PX38</accession>
<evidence type="ECO:0000313" key="1">
    <source>
        <dbReference type="EMBL" id="MFC7391943.1"/>
    </source>
</evidence>
<name>A0ABW2PX38_9BACL</name>
<dbReference type="Pfam" id="PF01955">
    <property type="entry name" value="CbiZ"/>
    <property type="match status" value="1"/>
</dbReference>
<comment type="caution">
    <text evidence="1">The sequence shown here is derived from an EMBL/GenBank/DDBJ whole genome shotgun (WGS) entry which is preliminary data.</text>
</comment>
<dbReference type="PANTHER" id="PTHR35336:SF5">
    <property type="entry name" value="ADENOSYLCOBINAMIDE AMIDOHYDROLASE"/>
    <property type="match status" value="1"/>
</dbReference>